<dbReference type="PANTHER" id="PTHR38109:SF1">
    <property type="entry name" value="PROTEIN YCGL"/>
    <property type="match status" value="1"/>
</dbReference>
<dbReference type="Proteomes" id="UP000297475">
    <property type="component" value="Unassembled WGS sequence"/>
</dbReference>
<gene>
    <name evidence="3" type="ORF">E4656_03780</name>
</gene>
<evidence type="ECO:0000256" key="1">
    <source>
        <dbReference type="HAMAP-Rule" id="MF_01866"/>
    </source>
</evidence>
<dbReference type="Gene3D" id="3.10.510.20">
    <property type="entry name" value="YcgL domain"/>
    <property type="match status" value="1"/>
</dbReference>
<dbReference type="SUPFAM" id="SSF160191">
    <property type="entry name" value="YcgL-like"/>
    <property type="match status" value="1"/>
</dbReference>
<organism evidence="3 4">
    <name type="scientific">Natronospirillum operosum</name>
    <dbReference type="NCBI Taxonomy" id="2759953"/>
    <lineage>
        <taxon>Bacteria</taxon>
        <taxon>Pseudomonadati</taxon>
        <taxon>Pseudomonadota</taxon>
        <taxon>Gammaproteobacteria</taxon>
        <taxon>Oceanospirillales</taxon>
        <taxon>Natronospirillaceae</taxon>
        <taxon>Natronospirillum</taxon>
    </lineage>
</organism>
<keyword evidence="4" id="KW-1185">Reference proteome</keyword>
<feature type="domain" description="YcgL" evidence="2">
    <location>
        <begin position="4"/>
        <end position="88"/>
    </location>
</feature>
<dbReference type="Pfam" id="PF05166">
    <property type="entry name" value="YcgL"/>
    <property type="match status" value="1"/>
</dbReference>
<sequence length="99" mass="11748">MERQLVRIYRSPHKPEMYLYVIKARGLQDVPEDLLAHFGKPKQVMDMLLTAERRLARVEATRVLEQLATRGYYLQMPPAGDDYMLDLYRDTADRYRDIT</sequence>
<evidence type="ECO:0000313" key="4">
    <source>
        <dbReference type="Proteomes" id="UP000297475"/>
    </source>
</evidence>
<proteinExistence type="inferred from homology"/>
<dbReference type="PROSITE" id="PS51648">
    <property type="entry name" value="YCGL"/>
    <property type="match status" value="1"/>
</dbReference>
<dbReference type="OrthoDB" id="7062382at2"/>
<reference evidence="3 4" key="1">
    <citation type="submission" date="2019-04" db="EMBL/GenBank/DDBJ databases">
        <title>Natronospirillum operosus gen. nov., sp. nov., a haloalkaliphilic satellite isolated from decaying biomass of laboratory culture of cyanobacterium Geitlerinema sp. and proposal of Natronospirillaceae fam. nov. and Saccharospirillaceae fam. nov.</title>
        <authorList>
            <person name="Kevbrin V."/>
            <person name="Boltyanskaya Y."/>
            <person name="Koziaeva V."/>
            <person name="Grouzdev D.S."/>
            <person name="Park M."/>
            <person name="Cho J."/>
        </authorList>
    </citation>
    <scope>NUCLEOTIDE SEQUENCE [LARGE SCALE GENOMIC DNA]</scope>
    <source>
        <strain evidence="3 4">G-116</strain>
    </source>
</reference>
<comment type="caution">
    <text evidence="3">The sequence shown here is derived from an EMBL/GenBank/DDBJ whole genome shotgun (WGS) entry which is preliminary data.</text>
</comment>
<dbReference type="InterPro" id="IPR027354">
    <property type="entry name" value="YcgL_dom"/>
</dbReference>
<accession>A0A4Z0WI42</accession>
<evidence type="ECO:0000259" key="2">
    <source>
        <dbReference type="PROSITE" id="PS51648"/>
    </source>
</evidence>
<dbReference type="InterPro" id="IPR038068">
    <property type="entry name" value="YcgL-like_sf"/>
</dbReference>
<name>A0A4Z0WI42_9GAMM</name>
<dbReference type="EMBL" id="SRMF01000001">
    <property type="protein sequence ID" value="TGG95547.1"/>
    <property type="molecule type" value="Genomic_DNA"/>
</dbReference>
<dbReference type="HAMAP" id="MF_01866">
    <property type="entry name" value="UPF0745"/>
    <property type="match status" value="1"/>
</dbReference>
<protein>
    <recommendedName>
        <fullName evidence="1">YcgL domain-containing protein E4656_03780</fullName>
    </recommendedName>
</protein>
<dbReference type="RefSeq" id="WP_135481301.1">
    <property type="nucleotide sequence ID" value="NZ_SRMF01000001.1"/>
</dbReference>
<dbReference type="PANTHER" id="PTHR38109">
    <property type="entry name" value="PROTEIN YCGL"/>
    <property type="match status" value="1"/>
</dbReference>
<evidence type="ECO:0000313" key="3">
    <source>
        <dbReference type="EMBL" id="TGG95547.1"/>
    </source>
</evidence>
<dbReference type="AlphaFoldDB" id="A0A4Z0WI42"/>